<comment type="caution">
    <text evidence="2">The sequence shown here is derived from an EMBL/GenBank/DDBJ whole genome shotgun (WGS) entry which is preliminary data.</text>
</comment>
<evidence type="ECO:0000313" key="3">
    <source>
        <dbReference type="Proteomes" id="UP000708208"/>
    </source>
</evidence>
<sequence>SRNVSKSNSFSSTKCYFGEEEEGENPEEYNFILVLEDLVASKHKFWDQGAKQSFDWEHASAAIKSIALFHGASTAYKIAKGFELYEEEFPRFIKHSIEDPALDAFIKSGFQATREALLEGDAVPEGLLERLEMLEDNFRPIMEKMSVKFDSRSVNVIRHSDLHFFNVAFTEDLDNGIEAKWFDFQNCSEGRPMTDLAFLLMLNCEPEFSTVKLDESLSLYHKIFTGVLKEAKIDLNYSFEIMKEEFSRYKLPSILHIISGSPIWSCGPNCNNISRERLRRAIIYAYEIGELDIPDMFSQNIPKS</sequence>
<dbReference type="EMBL" id="CAJVCH010089238">
    <property type="protein sequence ID" value="CAG7722429.1"/>
    <property type="molecule type" value="Genomic_DNA"/>
</dbReference>
<dbReference type="SMART" id="SM00587">
    <property type="entry name" value="CHK"/>
    <property type="match status" value="1"/>
</dbReference>
<protein>
    <recommendedName>
        <fullName evidence="1">CHK kinase-like domain-containing protein</fullName>
    </recommendedName>
</protein>
<proteinExistence type="predicted"/>
<dbReference type="Proteomes" id="UP000708208">
    <property type="component" value="Unassembled WGS sequence"/>
</dbReference>
<accession>A0A8J2JMG9</accession>
<dbReference type="PANTHER" id="PTHR11012:SF30">
    <property type="entry name" value="PROTEIN KINASE-LIKE DOMAIN-CONTAINING"/>
    <property type="match status" value="1"/>
</dbReference>
<gene>
    <name evidence="2" type="ORF">AFUS01_LOCUS11561</name>
</gene>
<dbReference type="Pfam" id="PF02958">
    <property type="entry name" value="EcKL"/>
    <property type="match status" value="1"/>
</dbReference>
<feature type="domain" description="CHK kinase-like" evidence="1">
    <location>
        <begin position="33"/>
        <end position="230"/>
    </location>
</feature>
<name>A0A8J2JMG9_9HEXA</name>
<evidence type="ECO:0000313" key="2">
    <source>
        <dbReference type="EMBL" id="CAG7722429.1"/>
    </source>
</evidence>
<reference evidence="2" key="1">
    <citation type="submission" date="2021-06" db="EMBL/GenBank/DDBJ databases">
        <authorList>
            <person name="Hodson N. C."/>
            <person name="Mongue J. A."/>
            <person name="Jaron S. K."/>
        </authorList>
    </citation>
    <scope>NUCLEOTIDE SEQUENCE</scope>
</reference>
<evidence type="ECO:0000259" key="1">
    <source>
        <dbReference type="SMART" id="SM00587"/>
    </source>
</evidence>
<dbReference type="InterPro" id="IPR015897">
    <property type="entry name" value="CHK_kinase-like"/>
</dbReference>
<dbReference type="AlphaFoldDB" id="A0A8J2JMG9"/>
<dbReference type="OrthoDB" id="6630696at2759"/>
<dbReference type="PANTHER" id="PTHR11012">
    <property type="entry name" value="PROTEIN KINASE-LIKE DOMAIN-CONTAINING"/>
    <property type="match status" value="1"/>
</dbReference>
<keyword evidence="3" id="KW-1185">Reference proteome</keyword>
<dbReference type="InterPro" id="IPR004119">
    <property type="entry name" value="EcKL"/>
</dbReference>
<feature type="non-terminal residue" evidence="2">
    <location>
        <position position="1"/>
    </location>
</feature>
<organism evidence="2 3">
    <name type="scientific">Allacma fusca</name>
    <dbReference type="NCBI Taxonomy" id="39272"/>
    <lineage>
        <taxon>Eukaryota</taxon>
        <taxon>Metazoa</taxon>
        <taxon>Ecdysozoa</taxon>
        <taxon>Arthropoda</taxon>
        <taxon>Hexapoda</taxon>
        <taxon>Collembola</taxon>
        <taxon>Symphypleona</taxon>
        <taxon>Sminthuridae</taxon>
        <taxon>Allacma</taxon>
    </lineage>
</organism>